<keyword evidence="1" id="KW-1133">Transmembrane helix</keyword>
<sequence length="1825" mass="203743">MIHSRALRIRSICLKINKKMIFRLSLMCSTILLLSFIPGHDDAPFDKLITALQHWRDTIPQEKVYVHMDKPYYALGDTIWFKGYVTIGSRHQLSKLSGAVYVDLINERDSLVKSLKLPVTAGMVMGDFVLVDDYKQGSYRIRAYTQWMRNAGPEYFFDRTFTVGDLLSNNLIAKADYQYRDNEGKQQLTALLHFTDDQGKALGERNLRYQIVIGNKTIWTQNIKTDALGSASIKIDNAGKTNLTGAYIRATIESANNYPITRDFAIKAEKAQSDVQFFPESGSIVNGIASKIGFKAIGVDGLGISIKGVVVDDTDIVVAQISTLHAGMGSFMLKPQAGKRYLAKVTMPDGGIKTMALPKAADEGYTLSVYQPGKDSVLIRINASANLIKQPQSVSLLAHTGGENIFSSTLNITKPITSVWLTKKDFPSGIAQFTLFDNTGQPINERIAFIRSKDLMELDMKTAKDNYKGKEHVKIELAAKDSKGKPTTGNFSVTVIDEGKMPVEESKESTIFSSILLSSDLKGYIERPNYYFTKETEEVNKALDNLMLTQGYRRFVWNTLDSLTRAKPKFEVEGLGAKITGRVATLTNQLLPNADVILNSVVAGVTKFTKTGADGRFVFDGIFLTDSLKFAVQARGAKGSDRVKVLVDSVRKQAITPNPNRGDVSTDVTGTLKEYIDNGKKLDDIYMRTGQLDKVHRLREVRIKARKPTPPPYANQMVKIPEGLSDQTIMMRPEDTVKTAISDWLVHRLKGVRIMPHLNIPTYPWARDLTKGGVLVPMKLYLDGREIIDPDEVVEILTGFQVQPESIYKFELVTTNTALQHILRGPAILIYTKRDYVRKNYNPSVANISPKGFNKVREFYSPRYDKLGSIKLPDLRTTVYWNPYLKTDANGKTAFNFFNADGPASYKIIVEGINADGELGRQVYRYTVDSSPAEVVAPALRPASNKMGYISTPFNDYNKRLPVEKVYLQTDKPYYNIGDTLWFKAYVVDGQNRPSRMSGLLYVEFNDDTLSNVRRVSLPIKDGMAWGQIPLSKKIFRVGALTLRAYTNWMQNFGDDYLFKQRIYLGTLSNTKWLVTSGASINKLGLQDQVLVDIKLNHTDKFFSPVALKKMQVKLFDDWHYIYKENHQTGIDGSIKFSQLLKEKTDVGSMHVQIASLEKADEGKIMQVPLTIIKKIDLQFLPEGGNLVAGLKSTVGFKALADNGRGTAVTGAIFDEAANQIANFATLHNGMGSFEFTPQTGHTYTARLTQPNNQAFELPLIKPNGTVIHITNSEQADEISVNLSHTANFAFNDSCYLVVTSSGTIYYSQAIKASQTDISVAKNLLPTGMARFTLFKGAQPLNERAIFIDHHDRLNIKIVPNKTTYTKRDSVNLNIEIKDKQGFPVKGNFSLAVTDNDQVRPDTLGNNDIATSLLLNAELNGYIEDPGYYINRKDKKAWQALDNLMLTQGWTGYSWSAVLASPQKPAFEVEKSLKITGLVSNVSKKPLINNEVIISSQKPFFLASTRTDSAGIYIFKNLPVIDSGSFFIQANNKNGKKISFGNINVQNFVPPAVAPYKMPVVPWYVNSDSSIIGAIKRKIEKEEDANRPITGNVLKEVKIKQTKIIKNSFSDGEADFVYDEQDIKESATSNIYELLKQKIPGLRVANNWSRHYAGRAMMMRNKEPVSVMIDGWPLPLHIDDRYSVEELIAELSDIKIVTLTGLEFSAFPGTADIPPSVGVHLTTKNGRGWYLLPKTGTVTYRPLPLLYPQQFYSPKYHIKLPVTEVDDRPTIFWEPNIITDNEGKATVSFYTSDSVDKYTIKIAGMDGNGNVGDGMIKLNIGNTKP</sequence>
<keyword evidence="1" id="KW-0472">Membrane</keyword>
<keyword evidence="1" id="KW-0812">Transmembrane</keyword>
<dbReference type="RefSeq" id="WP_377130139.1">
    <property type="nucleotide sequence ID" value="NZ_JBHUON010000027.1"/>
</dbReference>
<proteinExistence type="predicted"/>
<dbReference type="Gene3D" id="2.60.40.1930">
    <property type="match status" value="2"/>
</dbReference>
<dbReference type="Proteomes" id="UP001597601">
    <property type="component" value="Unassembled WGS sequence"/>
</dbReference>
<evidence type="ECO:0000313" key="3">
    <source>
        <dbReference type="Proteomes" id="UP001597601"/>
    </source>
</evidence>
<organism evidence="2 3">
    <name type="scientific">Mucilaginibacter antarcticus</name>
    <dbReference type="NCBI Taxonomy" id="1855725"/>
    <lineage>
        <taxon>Bacteria</taxon>
        <taxon>Pseudomonadati</taxon>
        <taxon>Bacteroidota</taxon>
        <taxon>Sphingobacteriia</taxon>
        <taxon>Sphingobacteriales</taxon>
        <taxon>Sphingobacteriaceae</taxon>
        <taxon>Mucilaginibacter</taxon>
    </lineage>
</organism>
<comment type="caution">
    <text evidence="2">The sequence shown here is derived from an EMBL/GenBank/DDBJ whole genome shotgun (WGS) entry which is preliminary data.</text>
</comment>
<name>A0ABW5XT66_9SPHI</name>
<dbReference type="EMBL" id="JBHUON010000027">
    <property type="protein sequence ID" value="MFD2866497.1"/>
    <property type="molecule type" value="Genomic_DNA"/>
</dbReference>
<evidence type="ECO:0000256" key="1">
    <source>
        <dbReference type="SAM" id="Phobius"/>
    </source>
</evidence>
<gene>
    <name evidence="2" type="ORF">ACFSYC_17510</name>
</gene>
<reference evidence="3" key="1">
    <citation type="journal article" date="2019" name="Int. J. Syst. Evol. Microbiol.">
        <title>The Global Catalogue of Microorganisms (GCM) 10K type strain sequencing project: providing services to taxonomists for standard genome sequencing and annotation.</title>
        <authorList>
            <consortium name="The Broad Institute Genomics Platform"/>
            <consortium name="The Broad Institute Genome Sequencing Center for Infectious Disease"/>
            <person name="Wu L."/>
            <person name="Ma J."/>
        </authorList>
    </citation>
    <scope>NUCLEOTIDE SEQUENCE [LARGE SCALE GENOMIC DNA]</scope>
    <source>
        <strain evidence="3">KCTC 52232</strain>
    </source>
</reference>
<evidence type="ECO:0000313" key="2">
    <source>
        <dbReference type="EMBL" id="MFD2866497.1"/>
    </source>
</evidence>
<keyword evidence="3" id="KW-1185">Reference proteome</keyword>
<feature type="transmembrane region" description="Helical" evidence="1">
    <location>
        <begin position="21"/>
        <end position="39"/>
    </location>
</feature>
<protein>
    <submittedName>
        <fullName evidence="2">Carboxypeptidase-like regulatory domain-containing protein</fullName>
    </submittedName>
</protein>
<accession>A0ABW5XT66</accession>